<dbReference type="PANTHER" id="PTHR24177">
    <property type="entry name" value="CASKIN"/>
    <property type="match status" value="1"/>
</dbReference>
<name>A0A6J1C682_MOMCH</name>
<feature type="domain" description="PGG" evidence="3">
    <location>
        <begin position="464"/>
        <end position="576"/>
    </location>
</feature>
<dbReference type="InterPro" id="IPR002110">
    <property type="entry name" value="Ankyrin_rpt"/>
</dbReference>
<dbReference type="Gene3D" id="1.25.40.20">
    <property type="entry name" value="Ankyrin repeat-containing domain"/>
    <property type="match status" value="2"/>
</dbReference>
<accession>A0A6J1C682</accession>
<evidence type="ECO:0000313" key="5">
    <source>
        <dbReference type="RefSeq" id="XP_022137316.1"/>
    </source>
</evidence>
<dbReference type="SUPFAM" id="SSF48403">
    <property type="entry name" value="Ankyrin repeat"/>
    <property type="match status" value="2"/>
</dbReference>
<keyword evidence="2" id="KW-1133">Transmembrane helix</keyword>
<feature type="transmembrane region" description="Helical" evidence="2">
    <location>
        <begin position="469"/>
        <end position="489"/>
    </location>
</feature>
<evidence type="ECO:0000256" key="2">
    <source>
        <dbReference type="SAM" id="Phobius"/>
    </source>
</evidence>
<dbReference type="KEGG" id="mcha:111008812"/>
<feature type="transmembrane region" description="Helical" evidence="2">
    <location>
        <begin position="509"/>
        <end position="532"/>
    </location>
</feature>
<keyword evidence="2" id="KW-0472">Membrane</keyword>
<dbReference type="Pfam" id="PF12796">
    <property type="entry name" value="Ank_2"/>
    <property type="match status" value="1"/>
</dbReference>
<dbReference type="Proteomes" id="UP000504603">
    <property type="component" value="Unplaced"/>
</dbReference>
<evidence type="ECO:0000256" key="1">
    <source>
        <dbReference type="SAM" id="MobiDB-lite"/>
    </source>
</evidence>
<protein>
    <submittedName>
        <fullName evidence="5">Ankyrin repeat-containing protein NPR4-like</fullName>
    </submittedName>
</protein>
<dbReference type="RefSeq" id="XP_022137316.1">
    <property type="nucleotide sequence ID" value="XM_022281624.1"/>
</dbReference>
<dbReference type="GeneID" id="111008812"/>
<dbReference type="PANTHER" id="PTHR24177:SF292">
    <property type="entry name" value="ANKYRIN REPEAT FAMILY PROTEIN-RELATED"/>
    <property type="match status" value="1"/>
</dbReference>
<dbReference type="AlphaFoldDB" id="A0A6J1C682"/>
<dbReference type="Pfam" id="PF13962">
    <property type="entry name" value="PGG"/>
    <property type="match status" value="1"/>
</dbReference>
<dbReference type="SMART" id="SM00248">
    <property type="entry name" value="ANK"/>
    <property type="match status" value="6"/>
</dbReference>
<dbReference type="OrthoDB" id="1921232at2759"/>
<dbReference type="GO" id="GO:0016020">
    <property type="term" value="C:membrane"/>
    <property type="evidence" value="ECO:0007669"/>
    <property type="project" value="TreeGrafter"/>
</dbReference>
<dbReference type="InterPro" id="IPR026961">
    <property type="entry name" value="PGG_dom"/>
</dbReference>
<feature type="transmembrane region" description="Helical" evidence="2">
    <location>
        <begin position="583"/>
        <end position="601"/>
    </location>
</feature>
<evidence type="ECO:0000313" key="4">
    <source>
        <dbReference type="Proteomes" id="UP000504603"/>
    </source>
</evidence>
<sequence length="607" mass="68675">MNCTRESQSQSVPSSSINFIPHDQHDEEVEVIPPPYTADDTQLEAAAERQIIDVAEASESDDDVYPKRTKEDRRASLLHAAALSGEWGYVKRVIDKFPNCVRYEITRNKDTILHIAAKAKQTALVEKLLPRMTSTDLTLQNKYGYTALCFAAASGVVKIAKLMVDNNKHLPLIRTFDQITPLFIAISYKRRKMASYLLSATDFNNLTSEERIHLLIATIHSDLYDISLEILDVDRDLAVMKCTKNGYETALHVMARKPSAIGSTMHLNSWKICINSFIFKWICNKDVMKTSARELVEFLFAQVLFVTTHEEMLELIRHPTRLLHEAAKAGNIEFLIVLIRSYPDIVWEEDDDGKSIFHVAIENRLENVFNLIDEIGGLNEFTIKERLTNDKKYNMLHLAAKLAAPNHLNRVSGAALQMQGELLWFKEMEKIVLPSQLEARCDEGFTPRQIFTNQHEGLRKDGEQWMKNTANSCMLVATLITTVVFAAAFTVPGGNFENTGIPIFQQKFWFTMFTISDAAALISSSTSVLIFLSILTSRYAEDDFLHSLPSRLLFGLTSLFISIVCMVVAFSATFFILYHEANIRLPAVVTAMTMVPVGFGFHKNHFK</sequence>
<keyword evidence="4" id="KW-1185">Reference proteome</keyword>
<evidence type="ECO:0000259" key="3">
    <source>
        <dbReference type="Pfam" id="PF13962"/>
    </source>
</evidence>
<keyword evidence="2" id="KW-0812">Transmembrane</keyword>
<dbReference type="InterPro" id="IPR036770">
    <property type="entry name" value="Ankyrin_rpt-contain_sf"/>
</dbReference>
<feature type="transmembrane region" description="Helical" evidence="2">
    <location>
        <begin position="552"/>
        <end position="577"/>
    </location>
</feature>
<feature type="region of interest" description="Disordered" evidence="1">
    <location>
        <begin position="1"/>
        <end position="26"/>
    </location>
</feature>
<gene>
    <name evidence="5" type="primary">LOC111008812</name>
</gene>
<proteinExistence type="predicted"/>
<reference evidence="5" key="1">
    <citation type="submission" date="2025-08" db="UniProtKB">
        <authorList>
            <consortium name="RefSeq"/>
        </authorList>
    </citation>
    <scope>IDENTIFICATION</scope>
    <source>
        <strain evidence="5">OHB3-1</strain>
    </source>
</reference>
<organism evidence="4 5">
    <name type="scientific">Momordica charantia</name>
    <name type="common">Bitter gourd</name>
    <name type="synonym">Balsam pear</name>
    <dbReference type="NCBI Taxonomy" id="3673"/>
    <lineage>
        <taxon>Eukaryota</taxon>
        <taxon>Viridiplantae</taxon>
        <taxon>Streptophyta</taxon>
        <taxon>Embryophyta</taxon>
        <taxon>Tracheophyta</taxon>
        <taxon>Spermatophyta</taxon>
        <taxon>Magnoliopsida</taxon>
        <taxon>eudicotyledons</taxon>
        <taxon>Gunneridae</taxon>
        <taxon>Pentapetalae</taxon>
        <taxon>rosids</taxon>
        <taxon>fabids</taxon>
        <taxon>Cucurbitales</taxon>
        <taxon>Cucurbitaceae</taxon>
        <taxon>Momordiceae</taxon>
        <taxon>Momordica</taxon>
    </lineage>
</organism>
<feature type="compositionally biased region" description="Low complexity" evidence="1">
    <location>
        <begin position="7"/>
        <end position="16"/>
    </location>
</feature>